<evidence type="ECO:0000256" key="2">
    <source>
        <dbReference type="SAM" id="MobiDB-lite"/>
    </source>
</evidence>
<protein>
    <recommendedName>
        <fullName evidence="3">PX domain-containing protein</fullName>
    </recommendedName>
</protein>
<gene>
    <name evidence="4" type="ORF">BCR42DRAFT_407297</name>
</gene>
<dbReference type="AlphaFoldDB" id="A0A1X2IS06"/>
<dbReference type="Gene3D" id="3.30.1520.10">
    <property type="entry name" value="Phox-like domain"/>
    <property type="match status" value="1"/>
</dbReference>
<evidence type="ECO:0000313" key="5">
    <source>
        <dbReference type="Proteomes" id="UP000193560"/>
    </source>
</evidence>
<sequence length="851" mass="96470">MNLTPQQSHYLKKELVTLQLQKELAGLKSTPNLSELFATADATEYPFLRYLFQNFVVDFPLLKKEGSDPQSEFWLKCQTFLDEFRKLKLDTHVPKNKSASQRRILLFKMEKMFVIALCAAIKTKQDEQYVKDATAEQQQQVQNDLSKEAESKLNMYEDEQAYLQWVGSNQGLDINVVGVRDIVEKRTLREKVHAEFLVRTIVNEEKTLVVARRHGDFRQLHDDLQVAFPTIEIPAVPGKARDSSYASNQKDGQDDTDTQQKQEKRSPSASSLFSSTSSSTPTPTSSSSLYREKDRILLRVFLHQVASQSRLAKSDIFEKFLTSNPIKLTDKEQQDVDRRLAMDQIRVDEEKRFREEVDAQMDQLNDLLTMLKEQVVRPGGLLEIFDIIKATDNIQDLPDSLRKTFEWGRINFAFVLHTQFLTSDRAIENTANLKRTHSLMPYRAIAQILKVSNPFIMVKGILDLFLAQPFGGRSLFQRIILVNMHDQAKELQKNITDLEKQIADQSLCEKIRNATETPLPDGVQLGSDTPIAETIALLQNENITPQLTAEQIKKVAFVNQNKDSKELVQRLSSLWKLYGRQREQEMIMALVFQGVTGELIKDLFAIFYQPLAQVYKSANIADSINDLSAFLEDLIKLLDSLDVANVSNTAQPFVDLVQRHEQKFYRFVHDVHAQDKTHLFDDLLRYVDHVSSFAINGINNKGQQSTGLLDLSSLLEASTAVSPEQYGALEKEINQVCDYNLQRKELHVARQKAKLMQAMDGGAMATQDILEFLPSSANSLGPLLQDMAELDMEDSDDDSDDDDDHGTAEGTVGGNTGLMAHELLLTPPTLTLLPQLVPSFADQVAYMMNQA</sequence>
<feature type="coiled-coil region" evidence="1">
    <location>
        <begin position="481"/>
        <end position="508"/>
    </location>
</feature>
<dbReference type="GO" id="GO:0035091">
    <property type="term" value="F:phosphatidylinositol binding"/>
    <property type="evidence" value="ECO:0007669"/>
    <property type="project" value="InterPro"/>
</dbReference>
<dbReference type="EMBL" id="MCGE01000005">
    <property type="protein sequence ID" value="ORZ21320.1"/>
    <property type="molecule type" value="Genomic_DNA"/>
</dbReference>
<dbReference type="PANTHER" id="PTHR47185:SF1">
    <property type="entry name" value="PX DOMAIN-CONTAINING PROTEIN YPR097W"/>
    <property type="match status" value="1"/>
</dbReference>
<comment type="caution">
    <text evidence="4">The sequence shown here is derived from an EMBL/GenBank/DDBJ whole genome shotgun (WGS) entry which is preliminary data.</text>
</comment>
<dbReference type="SUPFAM" id="SSF64268">
    <property type="entry name" value="PX domain"/>
    <property type="match status" value="1"/>
</dbReference>
<dbReference type="Pfam" id="PF12828">
    <property type="entry name" value="PXB"/>
    <property type="match status" value="1"/>
</dbReference>
<dbReference type="InterPro" id="IPR024555">
    <property type="entry name" value="PX-associated"/>
</dbReference>
<accession>A0A1X2IS06</accession>
<keyword evidence="1" id="KW-0175">Coiled coil</keyword>
<dbReference type="Pfam" id="PF12825">
    <property type="entry name" value="DUF3818"/>
    <property type="match status" value="1"/>
</dbReference>
<proteinExistence type="predicted"/>
<dbReference type="InterPro" id="IPR047168">
    <property type="entry name" value="LEC1-like"/>
</dbReference>
<evidence type="ECO:0000259" key="3">
    <source>
        <dbReference type="PROSITE" id="PS50195"/>
    </source>
</evidence>
<dbReference type="InterPro" id="IPR024554">
    <property type="entry name" value="LEC1-like_C"/>
</dbReference>
<evidence type="ECO:0000313" key="4">
    <source>
        <dbReference type="EMBL" id="ORZ21320.1"/>
    </source>
</evidence>
<feature type="compositionally biased region" description="Acidic residues" evidence="2">
    <location>
        <begin position="792"/>
        <end position="804"/>
    </location>
</feature>
<feature type="region of interest" description="Disordered" evidence="2">
    <location>
        <begin position="237"/>
        <end position="288"/>
    </location>
</feature>
<dbReference type="PANTHER" id="PTHR47185">
    <property type="entry name" value="PX DOMAIN-CONTAINING PROTEIN YPR097W"/>
    <property type="match status" value="1"/>
</dbReference>
<dbReference type="STRING" id="90262.A0A1X2IS06"/>
<dbReference type="Pfam" id="PF00787">
    <property type="entry name" value="PX"/>
    <property type="match status" value="1"/>
</dbReference>
<dbReference type="PROSITE" id="PS50195">
    <property type="entry name" value="PX"/>
    <property type="match status" value="1"/>
</dbReference>
<feature type="region of interest" description="Disordered" evidence="2">
    <location>
        <begin position="792"/>
        <end position="814"/>
    </location>
</feature>
<dbReference type="InterPro" id="IPR001683">
    <property type="entry name" value="PX_dom"/>
</dbReference>
<organism evidence="4 5">
    <name type="scientific">Absidia repens</name>
    <dbReference type="NCBI Taxonomy" id="90262"/>
    <lineage>
        <taxon>Eukaryota</taxon>
        <taxon>Fungi</taxon>
        <taxon>Fungi incertae sedis</taxon>
        <taxon>Mucoromycota</taxon>
        <taxon>Mucoromycotina</taxon>
        <taxon>Mucoromycetes</taxon>
        <taxon>Mucorales</taxon>
        <taxon>Cunninghamellaceae</taxon>
        <taxon>Absidia</taxon>
    </lineage>
</organism>
<name>A0A1X2IS06_9FUNG</name>
<dbReference type="Proteomes" id="UP000193560">
    <property type="component" value="Unassembled WGS sequence"/>
</dbReference>
<dbReference type="InterPro" id="IPR036871">
    <property type="entry name" value="PX_dom_sf"/>
</dbReference>
<reference evidence="4 5" key="1">
    <citation type="submission" date="2016-07" db="EMBL/GenBank/DDBJ databases">
        <title>Pervasive Adenine N6-methylation of Active Genes in Fungi.</title>
        <authorList>
            <consortium name="DOE Joint Genome Institute"/>
            <person name="Mondo S.J."/>
            <person name="Dannebaum R.O."/>
            <person name="Kuo R.C."/>
            <person name="Labutti K."/>
            <person name="Haridas S."/>
            <person name="Kuo A."/>
            <person name="Salamov A."/>
            <person name="Ahrendt S.R."/>
            <person name="Lipzen A."/>
            <person name="Sullivan W."/>
            <person name="Andreopoulos W.B."/>
            <person name="Clum A."/>
            <person name="Lindquist E."/>
            <person name="Daum C."/>
            <person name="Ramamoorthy G.K."/>
            <person name="Gryganskyi A."/>
            <person name="Culley D."/>
            <person name="Magnuson J.K."/>
            <person name="James T.Y."/>
            <person name="O'Malley M.A."/>
            <person name="Stajich J.E."/>
            <person name="Spatafora J.W."/>
            <person name="Visel A."/>
            <person name="Grigoriev I.V."/>
        </authorList>
    </citation>
    <scope>NUCLEOTIDE SEQUENCE [LARGE SCALE GENOMIC DNA]</scope>
    <source>
        <strain evidence="4 5">NRRL 1336</strain>
    </source>
</reference>
<dbReference type="SMART" id="SM00312">
    <property type="entry name" value="PX"/>
    <property type="match status" value="1"/>
</dbReference>
<feature type="compositionally biased region" description="Low complexity" evidence="2">
    <location>
        <begin position="267"/>
        <end position="288"/>
    </location>
</feature>
<feature type="domain" description="PX" evidence="3">
    <location>
        <begin position="174"/>
        <end position="328"/>
    </location>
</feature>
<evidence type="ECO:0000256" key="1">
    <source>
        <dbReference type="SAM" id="Coils"/>
    </source>
</evidence>
<dbReference type="OrthoDB" id="2117459at2759"/>
<keyword evidence="5" id="KW-1185">Reference proteome</keyword>